<dbReference type="CDD" id="cd09302">
    <property type="entry name" value="Jacalin_like"/>
    <property type="match status" value="1"/>
</dbReference>
<feature type="domain" description="Jacalin-type lectin" evidence="2">
    <location>
        <begin position="121"/>
        <end position="273"/>
    </location>
</feature>
<sequence length="504" mass="53692">MFAPVLLILILFGRFSCSTQYNESRRHGGDGGSEFNVVCPYDGAITGINYRFTSILHQIEFICTSSMGKSTIGPFGGDDGRSGKIECPQGQYISSFYGRSAIRVDRIGIRCKSQNDIISEGTPHSETGGSGGDIFDDLDLSIGARPVSILVRAGKDVDAIQITYANITVPTLCVNCCQYEEEWAPKHGGGGGTMSSFICPEQGVLTGITFKSGKGVDSLQFTCTSSLGESTFGPYGGSGGTKFEEKCPRNSYIASIHGRSGSLVDKLGIRCVKVGQADSTLKRNGHGGDGGIPFDDESFTTRGRRPVEIKIWSGSQVDAIQIKYGNMPMALRCKVAKIETIDQILVANDCTKLIGIISASTCPPIEQKLQLQSTQSVSESLDVVSSEGDEFNWQTTVSVNFLNIGASLEVSVTQSIGGSKSWSDANTKSETTEKSKLEADEITYNSQGVGVGGGASFGEGISVGGGVGAAFRLIPRHKIGNEYVPVLYNFQCDEDNFECIGTPN</sequence>
<evidence type="ECO:0000256" key="1">
    <source>
        <dbReference type="SAM" id="SignalP"/>
    </source>
</evidence>
<gene>
    <name evidence="3" type="ORF">Bhyg_02632</name>
</gene>
<protein>
    <recommendedName>
        <fullName evidence="2">Jacalin-type lectin domain-containing protein</fullName>
    </recommendedName>
</protein>
<dbReference type="EMBL" id="WJQU01000001">
    <property type="protein sequence ID" value="KAJ6647410.1"/>
    <property type="molecule type" value="Genomic_DNA"/>
</dbReference>
<evidence type="ECO:0000259" key="2">
    <source>
        <dbReference type="PROSITE" id="PS51752"/>
    </source>
</evidence>
<keyword evidence="1" id="KW-0732">Signal</keyword>
<name>A0A9Q0S8R0_9DIPT</name>
<keyword evidence="4" id="KW-1185">Reference proteome</keyword>
<dbReference type="PANTHER" id="PTHR47293">
    <property type="entry name" value="JACALIN-RELATED LECTIN 3"/>
    <property type="match status" value="1"/>
</dbReference>
<dbReference type="Gene3D" id="2.100.10.30">
    <property type="entry name" value="Jacalin-like lectin domain"/>
    <property type="match status" value="2"/>
</dbReference>
<organism evidence="3 4">
    <name type="scientific">Pseudolycoriella hygida</name>
    <dbReference type="NCBI Taxonomy" id="35572"/>
    <lineage>
        <taxon>Eukaryota</taxon>
        <taxon>Metazoa</taxon>
        <taxon>Ecdysozoa</taxon>
        <taxon>Arthropoda</taxon>
        <taxon>Hexapoda</taxon>
        <taxon>Insecta</taxon>
        <taxon>Pterygota</taxon>
        <taxon>Neoptera</taxon>
        <taxon>Endopterygota</taxon>
        <taxon>Diptera</taxon>
        <taxon>Nematocera</taxon>
        <taxon>Sciaroidea</taxon>
        <taxon>Sciaridae</taxon>
        <taxon>Pseudolycoriella</taxon>
    </lineage>
</organism>
<comment type="caution">
    <text evidence="3">The sequence shown here is derived from an EMBL/GenBank/DDBJ whole genome shotgun (WGS) entry which is preliminary data.</text>
</comment>
<dbReference type="InterPro" id="IPR036404">
    <property type="entry name" value="Jacalin-like_lectin_dom_sf"/>
</dbReference>
<dbReference type="InterPro" id="IPR001229">
    <property type="entry name" value="Jacalin-like_lectin_dom"/>
</dbReference>
<dbReference type="OrthoDB" id="2415936at2759"/>
<feature type="signal peptide" evidence="1">
    <location>
        <begin position="1"/>
        <end position="18"/>
    </location>
</feature>
<dbReference type="PANTHER" id="PTHR47293:SF15">
    <property type="entry name" value="JACALIN-RELATED LECTIN 19"/>
    <property type="match status" value="1"/>
</dbReference>
<dbReference type="AlphaFoldDB" id="A0A9Q0S8R0"/>
<dbReference type="PROSITE" id="PS51752">
    <property type="entry name" value="JACALIN_LECTIN"/>
    <property type="match status" value="1"/>
</dbReference>
<dbReference type="Pfam" id="PF01419">
    <property type="entry name" value="Jacalin"/>
    <property type="match status" value="1"/>
</dbReference>
<dbReference type="SUPFAM" id="SSF51101">
    <property type="entry name" value="Mannose-binding lectins"/>
    <property type="match status" value="2"/>
</dbReference>
<dbReference type="Proteomes" id="UP001151699">
    <property type="component" value="Chromosome A"/>
</dbReference>
<evidence type="ECO:0000313" key="4">
    <source>
        <dbReference type="Proteomes" id="UP001151699"/>
    </source>
</evidence>
<reference evidence="3" key="1">
    <citation type="submission" date="2022-07" db="EMBL/GenBank/DDBJ databases">
        <authorList>
            <person name="Trinca V."/>
            <person name="Uliana J.V.C."/>
            <person name="Torres T.T."/>
            <person name="Ward R.J."/>
            <person name="Monesi N."/>
        </authorList>
    </citation>
    <scope>NUCLEOTIDE SEQUENCE</scope>
    <source>
        <strain evidence="3">HSMRA1968</strain>
        <tissue evidence="3">Whole embryos</tissue>
    </source>
</reference>
<evidence type="ECO:0000313" key="3">
    <source>
        <dbReference type="EMBL" id="KAJ6647410.1"/>
    </source>
</evidence>
<feature type="chain" id="PRO_5040167621" description="Jacalin-type lectin domain-containing protein" evidence="1">
    <location>
        <begin position="19"/>
        <end position="504"/>
    </location>
</feature>
<proteinExistence type="predicted"/>
<accession>A0A9Q0S8R0</accession>